<evidence type="ECO:0000313" key="10">
    <source>
        <dbReference type="Proteomes" id="UP000290289"/>
    </source>
</evidence>
<evidence type="ECO:0000256" key="3">
    <source>
        <dbReference type="ARBA" id="ARBA00020820"/>
    </source>
</evidence>
<dbReference type="EMBL" id="RDQH01000343">
    <property type="protein sequence ID" value="RXH69516.1"/>
    <property type="molecule type" value="Genomic_DNA"/>
</dbReference>
<reference evidence="9 10" key="1">
    <citation type="submission" date="2018-10" db="EMBL/GenBank/DDBJ databases">
        <title>A high-quality apple genome assembly.</title>
        <authorList>
            <person name="Hu J."/>
        </authorList>
    </citation>
    <scope>NUCLEOTIDE SEQUENCE [LARGE SCALE GENOMIC DNA]</scope>
    <source>
        <strain evidence="10">cv. HFTH1</strain>
        <tissue evidence="9">Young leaf</tissue>
    </source>
</reference>
<dbReference type="STRING" id="3750.A0A498HDI7"/>
<comment type="subcellular location">
    <subcellularLocation>
        <location evidence="1">Endoplasmic reticulum membrane</location>
        <topology evidence="1">Multi-pass membrane protein</topology>
    </subcellularLocation>
</comment>
<evidence type="ECO:0000313" key="9">
    <source>
        <dbReference type="EMBL" id="RXH69516.1"/>
    </source>
</evidence>
<proteinExistence type="inferred from homology"/>
<dbReference type="AlphaFoldDB" id="A0A498HDI7"/>
<evidence type="ECO:0000256" key="5">
    <source>
        <dbReference type="ARBA" id="ARBA00022824"/>
    </source>
</evidence>
<dbReference type="GO" id="GO:0005789">
    <property type="term" value="C:endoplasmic reticulum membrane"/>
    <property type="evidence" value="ECO:0007669"/>
    <property type="project" value="UniProtKB-SubCell"/>
</dbReference>
<comment type="caution">
    <text evidence="9">The sequence shown here is derived from an EMBL/GenBank/DDBJ whole genome shotgun (WGS) entry which is preliminary data.</text>
</comment>
<evidence type="ECO:0000256" key="7">
    <source>
        <dbReference type="ARBA" id="ARBA00023136"/>
    </source>
</evidence>
<evidence type="ECO:0000256" key="4">
    <source>
        <dbReference type="ARBA" id="ARBA00022692"/>
    </source>
</evidence>
<dbReference type="Proteomes" id="UP000290289">
    <property type="component" value="Chromosome 17"/>
</dbReference>
<evidence type="ECO:0000256" key="2">
    <source>
        <dbReference type="ARBA" id="ARBA00007715"/>
    </source>
</evidence>
<feature type="transmembrane region" description="Helical" evidence="8">
    <location>
        <begin position="360"/>
        <end position="382"/>
    </location>
</feature>
<keyword evidence="6 8" id="KW-1133">Transmembrane helix</keyword>
<evidence type="ECO:0000256" key="1">
    <source>
        <dbReference type="ARBA" id="ARBA00004477"/>
    </source>
</evidence>
<evidence type="ECO:0000256" key="6">
    <source>
        <dbReference type="ARBA" id="ARBA00022989"/>
    </source>
</evidence>
<gene>
    <name evidence="9" type="ORF">DVH24_037300</name>
</gene>
<comment type="similarity">
    <text evidence="2">Belongs to the EMC4 family.</text>
</comment>
<sequence>MTRLPISSSDPTIGVRFFPPSLRSFFSAGKAMPILAWQSGRETVRERASDIVRVKRTLKSQVQWLQGIGALRPKNMCVNFINFFEAPNLEGTYKIASYEKQEITIEKAMRNKRKCITAVKGLQLFGELSVGDRKRVAWVHHEVRKPDPRCNFHNLVRLKSDKVLISSRDLFEILGEFFNDLHTSIRLLRLRGLKPSFSNIYSQIECLTDSDPDMADPLLDFELIEWRMIEKYCPITAEHELSIKIWAIRAQCKASCKYGKKPRHSSTQGSSIFHFGLINTCPPSIRFLAILLLQCSYRFRSECITQGCLAVSLSHIFGMIDKEMEYRVELSNEQVFGILMFGESLGSCTGPIQEFGDDGFIIWMVGSIVHLFSIGITFSALWQPISTLHGVRKGLCVQQEKSFHSYELLGPLLPSQQRTYLGQPLARKKGVLEREREDGLKNLDIFSFGAIKSATDFQEYNEVAGVSALDFGYTNNTAVTSFTLYNSTLQYQSTRETKIRVKTGEFKSRGIARAYY</sequence>
<evidence type="ECO:0000256" key="8">
    <source>
        <dbReference type="SAM" id="Phobius"/>
    </source>
</evidence>
<protein>
    <recommendedName>
        <fullName evidence="3">ER membrane protein complex subunit 4</fullName>
    </recommendedName>
</protein>
<keyword evidence="5" id="KW-0256">Endoplasmic reticulum</keyword>
<organism evidence="9 10">
    <name type="scientific">Malus domestica</name>
    <name type="common">Apple</name>
    <name type="synonym">Pyrus malus</name>
    <dbReference type="NCBI Taxonomy" id="3750"/>
    <lineage>
        <taxon>Eukaryota</taxon>
        <taxon>Viridiplantae</taxon>
        <taxon>Streptophyta</taxon>
        <taxon>Embryophyta</taxon>
        <taxon>Tracheophyta</taxon>
        <taxon>Spermatophyta</taxon>
        <taxon>Magnoliopsida</taxon>
        <taxon>eudicotyledons</taxon>
        <taxon>Gunneridae</taxon>
        <taxon>Pentapetalae</taxon>
        <taxon>rosids</taxon>
        <taxon>fabids</taxon>
        <taxon>Rosales</taxon>
        <taxon>Rosaceae</taxon>
        <taxon>Amygdaloideae</taxon>
        <taxon>Maleae</taxon>
        <taxon>Malus</taxon>
    </lineage>
</organism>
<keyword evidence="7 8" id="KW-0472">Membrane</keyword>
<dbReference type="Pfam" id="PF06417">
    <property type="entry name" value="EMC4"/>
    <property type="match status" value="1"/>
</dbReference>
<dbReference type="InterPro" id="IPR009445">
    <property type="entry name" value="TMEM85/Emc4"/>
</dbReference>
<accession>A0A498HDI7</accession>
<keyword evidence="4 8" id="KW-0812">Transmembrane</keyword>
<name>A0A498HDI7_MALDO</name>
<keyword evidence="10" id="KW-1185">Reference proteome</keyword>